<feature type="non-terminal residue" evidence="2">
    <location>
        <position position="1"/>
    </location>
</feature>
<name>A0A812R9U7_SYMPI</name>
<proteinExistence type="predicted"/>
<sequence>DSQEHQLFRLAENCLWEQFTAEGRRTNSYTCRYIADLQEATKGLLWNDLFVHLKGKLVGPHHEDFVRLAADIHHLSASLTMTALERNLDVVEYPAWDDLPGATRRDWALFCGQDISLHEVLNPPMQVLAEFMEDVPMGMQREFPLGQRRVCPDVCTRQTCRRPHCECIHPDFVDHAWVPLNSPCRNFFRGHCTKEGGCPNLQADTFPEAVYAAFRQLTMKRPSTRLHYVQRRAIFRFVTRSEAMDMILTSLTTSDTMAIKQFIMGMSWTKFSTASSYDNHLARGGVPEMDPRTSKGGYGRHGHRARFPTPTRSRFPSPRRDRAPSATPTLSRPLQTTTSSSSTSGSAPSFGQPAEQQSSAARVQAPPIKAMPKDLPAHLGAPKRAPSPHNKQPARQRAESPTDVRTGNHHLDHQWLCQGTAPAIGPGRVPRTAESAPHRTPAWAAAESNRSFAPATTAAAQYIAVSGTTPGPPTPQQFPPAALPPLHPAPSSQPSARWHRQHRRSNTASLRKGGKDAAAHSPFGPRYRARSTTHPHHRTPSFHKHGGTRAIRCQRGQPSYTTCLHQCQLWRRTMSHSFPLATTRTWPLPRPWFVNTSMLQAVEFALDYHVTKSRLTDFGLVIQAPNTYRRTPTVERVLIMPLPAQGTDRAVLVTRAYVWALVTGDLRQVGFNNPESCYLVLRDYMALAVHVRRFTQDRPSVERYIMAFTDAVLDCVCFMLPMAWRTRFTDDWAQVVTVSGNPPRLHWRRGM</sequence>
<gene>
    <name evidence="2" type="ORF">SPIL2461_LOCUS10477</name>
</gene>
<evidence type="ECO:0000256" key="1">
    <source>
        <dbReference type="SAM" id="MobiDB-lite"/>
    </source>
</evidence>
<dbReference type="AlphaFoldDB" id="A0A812R9U7"/>
<comment type="caution">
    <text evidence="2">The sequence shown here is derived from an EMBL/GenBank/DDBJ whole genome shotgun (WGS) entry which is preliminary data.</text>
</comment>
<organism evidence="2 3">
    <name type="scientific">Symbiodinium pilosum</name>
    <name type="common">Dinoflagellate</name>
    <dbReference type="NCBI Taxonomy" id="2952"/>
    <lineage>
        <taxon>Eukaryota</taxon>
        <taxon>Sar</taxon>
        <taxon>Alveolata</taxon>
        <taxon>Dinophyceae</taxon>
        <taxon>Suessiales</taxon>
        <taxon>Symbiodiniaceae</taxon>
        <taxon>Symbiodinium</taxon>
    </lineage>
</organism>
<feature type="region of interest" description="Disordered" evidence="1">
    <location>
        <begin position="466"/>
        <end position="549"/>
    </location>
</feature>
<accession>A0A812R9U7</accession>
<feature type="compositionally biased region" description="Low complexity" evidence="1">
    <location>
        <begin position="324"/>
        <end position="349"/>
    </location>
</feature>
<feature type="region of interest" description="Disordered" evidence="1">
    <location>
        <begin position="282"/>
        <end position="406"/>
    </location>
</feature>
<reference evidence="2" key="1">
    <citation type="submission" date="2021-02" db="EMBL/GenBank/DDBJ databases">
        <authorList>
            <person name="Dougan E. K."/>
            <person name="Rhodes N."/>
            <person name="Thang M."/>
            <person name="Chan C."/>
        </authorList>
    </citation>
    <scope>NUCLEOTIDE SEQUENCE</scope>
</reference>
<dbReference type="EMBL" id="CAJNIZ010019538">
    <property type="protein sequence ID" value="CAE7427707.1"/>
    <property type="molecule type" value="Genomic_DNA"/>
</dbReference>
<protein>
    <submittedName>
        <fullName evidence="2">Uncharacterized protein</fullName>
    </submittedName>
</protein>
<keyword evidence="3" id="KW-1185">Reference proteome</keyword>
<feature type="compositionally biased region" description="Low complexity" evidence="1">
    <location>
        <begin position="307"/>
        <end position="316"/>
    </location>
</feature>
<feature type="compositionally biased region" description="Basic residues" evidence="1">
    <location>
        <begin position="527"/>
        <end position="547"/>
    </location>
</feature>
<feature type="compositionally biased region" description="Pro residues" evidence="1">
    <location>
        <begin position="470"/>
        <end position="488"/>
    </location>
</feature>
<evidence type="ECO:0000313" key="2">
    <source>
        <dbReference type="EMBL" id="CAE7427707.1"/>
    </source>
</evidence>
<evidence type="ECO:0000313" key="3">
    <source>
        <dbReference type="Proteomes" id="UP000649617"/>
    </source>
</evidence>
<dbReference type="Proteomes" id="UP000649617">
    <property type="component" value="Unassembled WGS sequence"/>
</dbReference>